<dbReference type="InterPro" id="IPR001357">
    <property type="entry name" value="BRCT_dom"/>
</dbReference>
<keyword evidence="7 11" id="KW-0460">Magnesium</keyword>
<dbReference type="Pfam" id="PF12826">
    <property type="entry name" value="HHH_2"/>
    <property type="match status" value="1"/>
</dbReference>
<dbReference type="Gene3D" id="1.10.287.610">
    <property type="entry name" value="Helix hairpin bin"/>
    <property type="match status" value="1"/>
</dbReference>
<dbReference type="Pfam" id="PF01653">
    <property type="entry name" value="DNA_ligase_aden"/>
    <property type="match status" value="1"/>
</dbReference>
<dbReference type="SUPFAM" id="SSF52113">
    <property type="entry name" value="BRCT domain"/>
    <property type="match status" value="1"/>
</dbReference>
<protein>
    <recommendedName>
        <fullName evidence="11">DNA ligase</fullName>
        <ecNumber evidence="11">6.5.1.2</ecNumber>
    </recommendedName>
    <alternativeName>
        <fullName evidence="11">Polydeoxyribonucleotide synthase [NAD(+)]</fullName>
    </alternativeName>
</protein>
<dbReference type="Proteomes" id="UP001370348">
    <property type="component" value="Chromosome"/>
</dbReference>
<name>A0ABZ2M334_9BACT</name>
<dbReference type="EMBL" id="CP089984">
    <property type="protein sequence ID" value="WXB17493.1"/>
    <property type="molecule type" value="Genomic_DNA"/>
</dbReference>
<dbReference type="InterPro" id="IPR041663">
    <property type="entry name" value="DisA/LigA_HHH"/>
</dbReference>
<dbReference type="NCBIfam" id="NF005932">
    <property type="entry name" value="PRK07956.1"/>
    <property type="match status" value="1"/>
</dbReference>
<keyword evidence="6 11" id="KW-0862">Zinc</keyword>
<dbReference type="SUPFAM" id="SSF50249">
    <property type="entry name" value="Nucleic acid-binding proteins"/>
    <property type="match status" value="1"/>
</dbReference>
<dbReference type="InterPro" id="IPR012340">
    <property type="entry name" value="NA-bd_OB-fold"/>
</dbReference>
<keyword evidence="3 11" id="KW-0235">DNA replication</keyword>
<dbReference type="InterPro" id="IPR013840">
    <property type="entry name" value="DNAligase_N"/>
</dbReference>
<dbReference type="InterPro" id="IPR004150">
    <property type="entry name" value="NAD_DNA_ligase_OB"/>
</dbReference>
<dbReference type="Gene3D" id="1.10.150.20">
    <property type="entry name" value="5' to 3' exonuclease, C-terminal subdomain"/>
    <property type="match status" value="2"/>
</dbReference>
<dbReference type="Gene3D" id="3.40.50.10190">
    <property type="entry name" value="BRCT domain"/>
    <property type="match status" value="1"/>
</dbReference>
<evidence type="ECO:0000256" key="7">
    <source>
        <dbReference type="ARBA" id="ARBA00022842"/>
    </source>
</evidence>
<evidence type="ECO:0000256" key="5">
    <source>
        <dbReference type="ARBA" id="ARBA00022763"/>
    </source>
</evidence>
<dbReference type="Pfam" id="PF00533">
    <property type="entry name" value="BRCT"/>
    <property type="match status" value="1"/>
</dbReference>
<reference evidence="13 14" key="1">
    <citation type="submission" date="2021-12" db="EMBL/GenBank/DDBJ databases">
        <title>Discovery of the Pendulisporaceae a myxobacterial family with distinct sporulation behavior and unique specialized metabolism.</title>
        <authorList>
            <person name="Garcia R."/>
            <person name="Popoff A."/>
            <person name="Bader C.D."/>
            <person name="Loehr J."/>
            <person name="Walesch S."/>
            <person name="Walt C."/>
            <person name="Boldt J."/>
            <person name="Bunk B."/>
            <person name="Haeckl F.J.F.P.J."/>
            <person name="Gunesch A.P."/>
            <person name="Birkelbach J."/>
            <person name="Nuebel U."/>
            <person name="Pietschmann T."/>
            <person name="Bach T."/>
            <person name="Mueller R."/>
        </authorList>
    </citation>
    <scope>NUCLEOTIDE SEQUENCE [LARGE SCALE GENOMIC DNA]</scope>
    <source>
        <strain evidence="13 14">MSr11954</strain>
    </source>
</reference>
<feature type="binding site" evidence="11">
    <location>
        <begin position="80"/>
        <end position="81"/>
    </location>
    <ligand>
        <name>NAD(+)</name>
        <dbReference type="ChEBI" id="CHEBI:57540"/>
    </ligand>
</feature>
<gene>
    <name evidence="11 13" type="primary">ligA</name>
    <name evidence="13" type="ORF">LZC94_09465</name>
</gene>
<comment type="cofactor">
    <cofactor evidence="11">
        <name>Mg(2+)</name>
        <dbReference type="ChEBI" id="CHEBI:18420"/>
    </cofactor>
    <cofactor evidence="11">
        <name>Mn(2+)</name>
        <dbReference type="ChEBI" id="CHEBI:29035"/>
    </cofactor>
</comment>
<dbReference type="SMART" id="SM00532">
    <property type="entry name" value="LIGANc"/>
    <property type="match status" value="1"/>
</dbReference>
<organism evidence="13 14">
    <name type="scientific">Pendulispora albinea</name>
    <dbReference type="NCBI Taxonomy" id="2741071"/>
    <lineage>
        <taxon>Bacteria</taxon>
        <taxon>Pseudomonadati</taxon>
        <taxon>Myxococcota</taxon>
        <taxon>Myxococcia</taxon>
        <taxon>Myxococcales</taxon>
        <taxon>Sorangiineae</taxon>
        <taxon>Pendulisporaceae</taxon>
        <taxon>Pendulispora</taxon>
    </lineage>
</organism>
<sequence>MSKSTKEKAEIERLESEIRHHNRLYWDLATPEISDVDYDKLVRRLKELAPDAPVLSEMGPSKDPARVLGQEFRHKEPMLSLDKCYEPAELEEWASSFDGKVVAMPKFDGIACALHYEGGRLKVAATRGDGQVGDDITVNVLEIKDVPAKIPTKETIEVRGEIYMRLSVFAKFKAAGMANPRNLTAGAIKQKDKAKSAAYELSFAAYDLIGTKADSQVTELEELVRFGFAKMDYLVLERDRIMEGFEKFTEWRPNLDYEIDGVVYKVDSIKEQRRLGQTSHHPRFAIAYKFQGDSGITVLRQVEWSVARTGAITPVAIVEPVNLSGVTVTRASLHNVAFIGSLGLTLGAHVTLVRRGGVIPNLENVTTPGTEPVPIPEQCPSCGSPVVRERDFIFCTTPNTCKAAVIGQLAHYAATVGMLGFGDAILEHGYNAGILRSPVDFYKLQWEEIAKFERCGEKIAKKLVAEVDKKRNLELATFLRALGISELGKHVSAILADRYRTLDLVLAVTEEELLETHSIGSSIAKSVVAGLAEARPVIEALREHVTIAAPAHQDGGAEGPLSNMSFVFTGKMVAFSRSEAEKRVRALGGAVLSSVTKQLTYLVVGADKSGPKSTKEKAAEKLIGQGATLKVLSEDELLAMLESDKAS</sequence>
<keyword evidence="11" id="KW-0464">Manganese</keyword>
<dbReference type="SMART" id="SM00292">
    <property type="entry name" value="BRCT"/>
    <property type="match status" value="1"/>
</dbReference>
<dbReference type="InterPro" id="IPR018239">
    <property type="entry name" value="DNA_ligase_AS"/>
</dbReference>
<feature type="binding site" evidence="11">
    <location>
        <position position="382"/>
    </location>
    <ligand>
        <name>Zn(2+)</name>
        <dbReference type="ChEBI" id="CHEBI:29105"/>
    </ligand>
</feature>
<evidence type="ECO:0000256" key="9">
    <source>
        <dbReference type="ARBA" id="ARBA00023204"/>
    </source>
</evidence>
<evidence type="ECO:0000256" key="11">
    <source>
        <dbReference type="HAMAP-Rule" id="MF_01588"/>
    </source>
</evidence>
<dbReference type="Gene3D" id="3.30.470.30">
    <property type="entry name" value="DNA ligase/mRNA capping enzyme"/>
    <property type="match status" value="1"/>
</dbReference>
<comment type="catalytic activity">
    <reaction evidence="10 11">
        <text>NAD(+) + (deoxyribonucleotide)n-3'-hydroxyl + 5'-phospho-(deoxyribonucleotide)m = (deoxyribonucleotide)n+m + AMP + beta-nicotinamide D-nucleotide.</text>
        <dbReference type="EC" id="6.5.1.2"/>
    </reaction>
</comment>
<dbReference type="GO" id="GO:0003911">
    <property type="term" value="F:DNA ligase (NAD+) activity"/>
    <property type="evidence" value="ECO:0007669"/>
    <property type="project" value="UniProtKB-EC"/>
</dbReference>
<dbReference type="InterPro" id="IPR013839">
    <property type="entry name" value="DNAligase_adenylation"/>
</dbReference>
<feature type="active site" description="N6-AMP-lysine intermediate" evidence="11">
    <location>
        <position position="106"/>
    </location>
</feature>
<dbReference type="EC" id="6.5.1.2" evidence="11"/>
<comment type="function">
    <text evidence="1 11">DNA ligase that catalyzes the formation of phosphodiester linkages between 5'-phosphoryl and 3'-hydroxyl groups in double-stranded DNA using NAD as a coenzyme and as the energy source for the reaction. It is essential for DNA replication and repair of damaged DNA.</text>
</comment>
<keyword evidence="14" id="KW-1185">Reference proteome</keyword>
<evidence type="ECO:0000313" key="14">
    <source>
        <dbReference type="Proteomes" id="UP001370348"/>
    </source>
</evidence>
<evidence type="ECO:0000256" key="8">
    <source>
        <dbReference type="ARBA" id="ARBA00023027"/>
    </source>
</evidence>
<feature type="domain" description="BRCT" evidence="12">
    <location>
        <begin position="556"/>
        <end position="647"/>
    </location>
</feature>
<feature type="binding site" evidence="11">
    <location>
        <position position="401"/>
    </location>
    <ligand>
        <name>Zn(2+)</name>
        <dbReference type="ChEBI" id="CHEBI:29105"/>
    </ligand>
</feature>
<keyword evidence="5 11" id="KW-0227">DNA damage</keyword>
<dbReference type="Gene3D" id="2.40.50.140">
    <property type="entry name" value="Nucleic acid-binding proteins"/>
    <property type="match status" value="1"/>
</dbReference>
<dbReference type="InterPro" id="IPR010994">
    <property type="entry name" value="RuvA_2-like"/>
</dbReference>
<feature type="binding site" evidence="11">
    <location>
        <position position="161"/>
    </location>
    <ligand>
        <name>NAD(+)</name>
        <dbReference type="ChEBI" id="CHEBI:57540"/>
    </ligand>
</feature>
<dbReference type="InterPro" id="IPR036420">
    <property type="entry name" value="BRCT_dom_sf"/>
</dbReference>
<evidence type="ECO:0000256" key="1">
    <source>
        <dbReference type="ARBA" id="ARBA00004067"/>
    </source>
</evidence>
<proteinExistence type="inferred from homology"/>
<feature type="binding site" evidence="11">
    <location>
        <position position="395"/>
    </location>
    <ligand>
        <name>Zn(2+)</name>
        <dbReference type="ChEBI" id="CHEBI:29105"/>
    </ligand>
</feature>
<feature type="binding site" evidence="11">
    <location>
        <begin position="35"/>
        <end position="39"/>
    </location>
    <ligand>
        <name>NAD(+)</name>
        <dbReference type="ChEBI" id="CHEBI:57540"/>
    </ligand>
</feature>
<dbReference type="RefSeq" id="WP_394827127.1">
    <property type="nucleotide sequence ID" value="NZ_CP089984.1"/>
</dbReference>
<dbReference type="HAMAP" id="MF_01588">
    <property type="entry name" value="DNA_ligase_A"/>
    <property type="match status" value="1"/>
</dbReference>
<keyword evidence="4 11" id="KW-0479">Metal-binding</keyword>
<keyword evidence="9 11" id="KW-0234">DNA repair</keyword>
<dbReference type="SUPFAM" id="SSF56091">
    <property type="entry name" value="DNA ligase/mRNA capping enzyme, catalytic domain"/>
    <property type="match status" value="1"/>
</dbReference>
<dbReference type="NCBIfam" id="TIGR00575">
    <property type="entry name" value="dnlj"/>
    <property type="match status" value="1"/>
</dbReference>
<accession>A0ABZ2M334</accession>
<evidence type="ECO:0000313" key="13">
    <source>
        <dbReference type="EMBL" id="WXB17493.1"/>
    </source>
</evidence>
<dbReference type="CDD" id="cd17748">
    <property type="entry name" value="BRCT_DNA_ligase_like"/>
    <property type="match status" value="1"/>
</dbReference>
<keyword evidence="2 11" id="KW-0436">Ligase</keyword>
<evidence type="ECO:0000259" key="12">
    <source>
        <dbReference type="PROSITE" id="PS50172"/>
    </source>
</evidence>
<feature type="binding site" evidence="11">
    <location>
        <position position="379"/>
    </location>
    <ligand>
        <name>Zn(2+)</name>
        <dbReference type="ChEBI" id="CHEBI:29105"/>
    </ligand>
</feature>
<dbReference type="PROSITE" id="PS01055">
    <property type="entry name" value="DNA_LIGASE_N1"/>
    <property type="match status" value="1"/>
</dbReference>
<comment type="similarity">
    <text evidence="11">Belongs to the NAD-dependent DNA ligase family. LigA subfamily.</text>
</comment>
<evidence type="ECO:0000256" key="4">
    <source>
        <dbReference type="ARBA" id="ARBA00022723"/>
    </source>
</evidence>
<dbReference type="SUPFAM" id="SSF47781">
    <property type="entry name" value="RuvA domain 2-like"/>
    <property type="match status" value="1"/>
</dbReference>
<comment type="caution">
    <text evidence="11">Lacks conserved residue(s) required for the propagation of feature annotation.</text>
</comment>
<feature type="binding site" evidence="11">
    <location>
        <position position="265"/>
    </location>
    <ligand>
        <name>NAD(+)</name>
        <dbReference type="ChEBI" id="CHEBI:57540"/>
    </ligand>
</feature>
<dbReference type="PIRSF" id="PIRSF001604">
    <property type="entry name" value="LigA"/>
    <property type="match status" value="1"/>
</dbReference>
<keyword evidence="8 11" id="KW-0520">NAD</keyword>
<feature type="binding site" evidence="11">
    <location>
        <position position="127"/>
    </location>
    <ligand>
        <name>NAD(+)</name>
        <dbReference type="ChEBI" id="CHEBI:57540"/>
    </ligand>
</feature>
<evidence type="ECO:0000256" key="6">
    <source>
        <dbReference type="ARBA" id="ARBA00022833"/>
    </source>
</evidence>
<dbReference type="PROSITE" id="PS50172">
    <property type="entry name" value="BRCT"/>
    <property type="match status" value="1"/>
</dbReference>
<dbReference type="InterPro" id="IPR001679">
    <property type="entry name" value="DNA_ligase"/>
</dbReference>
<feature type="binding site" evidence="11">
    <location>
        <position position="289"/>
    </location>
    <ligand>
        <name>NAD(+)</name>
        <dbReference type="ChEBI" id="CHEBI:57540"/>
    </ligand>
</feature>
<dbReference type="Pfam" id="PF03120">
    <property type="entry name" value="OB_DNA_ligase"/>
    <property type="match status" value="1"/>
</dbReference>
<evidence type="ECO:0000256" key="10">
    <source>
        <dbReference type="ARBA" id="ARBA00034005"/>
    </source>
</evidence>
<evidence type="ECO:0000256" key="2">
    <source>
        <dbReference type="ARBA" id="ARBA00022598"/>
    </source>
</evidence>
<evidence type="ECO:0000256" key="3">
    <source>
        <dbReference type="ARBA" id="ARBA00022705"/>
    </source>
</evidence>